<evidence type="ECO:0000256" key="5">
    <source>
        <dbReference type="ARBA" id="ARBA00022741"/>
    </source>
</evidence>
<comment type="similarity">
    <text evidence="1 8 9 10">Belongs to the TRAFAC class TrmE-Era-EngA-EngB-Septin-like GTPase superfamily. Era GTPase family.</text>
</comment>
<evidence type="ECO:0000313" key="13">
    <source>
        <dbReference type="EMBL" id="ERJ93857.1"/>
    </source>
</evidence>
<dbReference type="NCBIfam" id="NF000908">
    <property type="entry name" value="PRK00089.1"/>
    <property type="match status" value="1"/>
</dbReference>
<accession>A0ABN0P0P6</accession>
<keyword evidence="8" id="KW-0690">Ribosome biogenesis</keyword>
<dbReference type="InterPro" id="IPR030388">
    <property type="entry name" value="G_ERA_dom"/>
</dbReference>
<feature type="region of interest" description="G2" evidence="9">
    <location>
        <begin position="54"/>
        <end position="58"/>
    </location>
</feature>
<dbReference type="Proteomes" id="UP000016649">
    <property type="component" value="Unassembled WGS sequence"/>
</dbReference>
<dbReference type="CDD" id="cd22534">
    <property type="entry name" value="KH-II_Era"/>
    <property type="match status" value="1"/>
</dbReference>
<sequence length="310" mass="34883">MQNFTLHKSVRADILLSMSKTAVVAIIGRPSAGKSSFLNAAGNQKISIVSPHPQTTRNAVRGIVNTDKGQLVFIDTPGYHQSDKKLNLKLKGIAEEPLQTADLLLYVLDSTREAGSEEKLIASLLQPFSSKLVVAVNKIDSDEAKPQLCKLFIAEQLPSLGAVRVFNISAKTGEGIDAVLAALYELAPEGEALYPEEYYTDQEVDFRIAEVIREQAVNRLRDELPHAVYVEIADMESRKDGRELWVRAFLVVERESQKGMVIGKGASLIKSIRIESIKALRRIFDYRIDLDLQVKVNKNWRQKTRYWRRY</sequence>
<dbReference type="PANTHER" id="PTHR42698:SF2">
    <property type="entry name" value="GTPASE ERA-LIKE, CHLOROPLASTIC"/>
    <property type="match status" value="1"/>
</dbReference>
<evidence type="ECO:0000256" key="1">
    <source>
        <dbReference type="ARBA" id="ARBA00007921"/>
    </source>
</evidence>
<dbReference type="SUPFAM" id="SSF54814">
    <property type="entry name" value="Prokaryotic type KH domain (KH-domain type II)"/>
    <property type="match status" value="1"/>
</dbReference>
<feature type="domain" description="Era-type G" evidence="12">
    <location>
        <begin position="20"/>
        <end position="189"/>
    </location>
</feature>
<dbReference type="InterPro" id="IPR005662">
    <property type="entry name" value="GTPase_Era-like"/>
</dbReference>
<dbReference type="Gene3D" id="3.40.50.300">
    <property type="entry name" value="P-loop containing nucleotide triphosphate hydrolases"/>
    <property type="match status" value="1"/>
</dbReference>
<evidence type="ECO:0000313" key="14">
    <source>
        <dbReference type="Proteomes" id="UP000016649"/>
    </source>
</evidence>
<dbReference type="CDD" id="cd04163">
    <property type="entry name" value="Era"/>
    <property type="match status" value="1"/>
</dbReference>
<keyword evidence="6 8" id="KW-0694">RNA-binding</keyword>
<feature type="binding site" evidence="8">
    <location>
        <begin position="28"/>
        <end position="35"/>
    </location>
    <ligand>
        <name>GTP</name>
        <dbReference type="ChEBI" id="CHEBI:37565"/>
    </ligand>
</feature>
<evidence type="ECO:0000256" key="6">
    <source>
        <dbReference type="ARBA" id="ARBA00022884"/>
    </source>
</evidence>
<evidence type="ECO:0000256" key="7">
    <source>
        <dbReference type="ARBA" id="ARBA00023134"/>
    </source>
</evidence>
<dbReference type="InterPro" id="IPR009019">
    <property type="entry name" value="KH_sf_prok-type"/>
</dbReference>
<name>A0ABN0P0P6_TRELE</name>
<feature type="binding site" evidence="8">
    <location>
        <begin position="75"/>
        <end position="79"/>
    </location>
    <ligand>
        <name>GTP</name>
        <dbReference type="ChEBI" id="CHEBI:37565"/>
    </ligand>
</feature>
<evidence type="ECO:0000256" key="8">
    <source>
        <dbReference type="HAMAP-Rule" id="MF_00367"/>
    </source>
</evidence>
<reference evidence="13 14" key="1">
    <citation type="submission" date="2013-08" db="EMBL/GenBank/DDBJ databases">
        <authorList>
            <person name="Weinstock G."/>
            <person name="Sodergren E."/>
            <person name="Wylie T."/>
            <person name="Fulton L."/>
            <person name="Fulton R."/>
            <person name="Fronick C."/>
            <person name="O'Laughlin M."/>
            <person name="Godfrey J."/>
            <person name="Miner T."/>
            <person name="Herter B."/>
            <person name="Appelbaum E."/>
            <person name="Cordes M."/>
            <person name="Lek S."/>
            <person name="Wollam A."/>
            <person name="Pepin K.H."/>
            <person name="Palsikar V.B."/>
            <person name="Mitreva M."/>
            <person name="Wilson R.K."/>
        </authorList>
    </citation>
    <scope>NUCLEOTIDE SEQUENCE [LARGE SCALE GENOMIC DNA]</scope>
    <source>
        <strain evidence="13 14">ATCC 700332</strain>
    </source>
</reference>
<feature type="domain" description="KH type-2" evidence="11">
    <location>
        <begin position="220"/>
        <end position="298"/>
    </location>
</feature>
<dbReference type="InterPro" id="IPR027417">
    <property type="entry name" value="P-loop_NTPase"/>
</dbReference>
<dbReference type="InterPro" id="IPR015946">
    <property type="entry name" value="KH_dom-like_a/b"/>
</dbReference>
<dbReference type="Pfam" id="PF07650">
    <property type="entry name" value="KH_2"/>
    <property type="match status" value="1"/>
</dbReference>
<comment type="subunit">
    <text evidence="8">Monomer.</text>
</comment>
<organism evidence="13 14">
    <name type="scientific">Treponema lecithinolyticum ATCC 700332</name>
    <dbReference type="NCBI Taxonomy" id="1321815"/>
    <lineage>
        <taxon>Bacteria</taxon>
        <taxon>Pseudomonadati</taxon>
        <taxon>Spirochaetota</taxon>
        <taxon>Spirochaetia</taxon>
        <taxon>Spirochaetales</taxon>
        <taxon>Treponemataceae</taxon>
        <taxon>Treponema</taxon>
    </lineage>
</organism>
<feature type="region of interest" description="G3" evidence="9">
    <location>
        <begin position="75"/>
        <end position="78"/>
    </location>
</feature>
<feature type="region of interest" description="G4" evidence="9">
    <location>
        <begin position="137"/>
        <end position="140"/>
    </location>
</feature>
<dbReference type="Gene3D" id="3.30.300.20">
    <property type="match status" value="1"/>
</dbReference>
<keyword evidence="8" id="KW-0699">rRNA-binding</keyword>
<keyword evidence="7 8" id="KW-0342">GTP-binding</keyword>
<dbReference type="PROSITE" id="PS50823">
    <property type="entry name" value="KH_TYPE_2"/>
    <property type="match status" value="1"/>
</dbReference>
<feature type="binding site" evidence="8">
    <location>
        <begin position="137"/>
        <end position="140"/>
    </location>
    <ligand>
        <name>GTP</name>
        <dbReference type="ChEBI" id="CHEBI:37565"/>
    </ligand>
</feature>
<evidence type="ECO:0000256" key="10">
    <source>
        <dbReference type="RuleBase" id="RU003761"/>
    </source>
</evidence>
<evidence type="ECO:0000256" key="3">
    <source>
        <dbReference type="ARBA" id="ARBA00022475"/>
    </source>
</evidence>
<dbReference type="NCBIfam" id="TIGR00231">
    <property type="entry name" value="small_GTP"/>
    <property type="match status" value="1"/>
</dbReference>
<dbReference type="NCBIfam" id="TIGR00436">
    <property type="entry name" value="era"/>
    <property type="match status" value="1"/>
</dbReference>
<keyword evidence="8" id="KW-0472">Membrane</keyword>
<evidence type="ECO:0000256" key="4">
    <source>
        <dbReference type="ARBA" id="ARBA00022519"/>
    </source>
</evidence>
<evidence type="ECO:0000256" key="2">
    <source>
        <dbReference type="ARBA" id="ARBA00020484"/>
    </source>
</evidence>
<keyword evidence="3 8" id="KW-1003">Cell membrane</keyword>
<dbReference type="SUPFAM" id="SSF52540">
    <property type="entry name" value="P-loop containing nucleoside triphosphate hydrolases"/>
    <property type="match status" value="1"/>
</dbReference>
<keyword evidence="5 8" id="KW-0547">Nucleotide-binding</keyword>
<comment type="function">
    <text evidence="8">An essential GTPase that binds both GDP and GTP, with rapid nucleotide exchange. Plays a role in 16S rRNA processing and 30S ribosomal subunit biogenesis and possibly also in cell cycle regulation and energy metabolism.</text>
</comment>
<comment type="caution">
    <text evidence="13">The sequence shown here is derived from an EMBL/GenBank/DDBJ whole genome shotgun (WGS) entry which is preliminary data.</text>
</comment>
<dbReference type="InterPro" id="IPR004044">
    <property type="entry name" value="KH_dom_type_2"/>
</dbReference>
<feature type="region of interest" description="G1" evidence="9">
    <location>
        <begin position="28"/>
        <end position="35"/>
    </location>
</feature>
<dbReference type="EMBL" id="AWVH01000013">
    <property type="protein sequence ID" value="ERJ93857.1"/>
    <property type="molecule type" value="Genomic_DNA"/>
</dbReference>
<gene>
    <name evidence="8" type="primary">era</name>
    <name evidence="13" type="ORF">HMPREF9193_00578</name>
</gene>
<dbReference type="Pfam" id="PF01926">
    <property type="entry name" value="MMR_HSR1"/>
    <property type="match status" value="1"/>
</dbReference>
<evidence type="ECO:0000256" key="9">
    <source>
        <dbReference type="PROSITE-ProRule" id="PRU01050"/>
    </source>
</evidence>
<comment type="subcellular location">
    <subcellularLocation>
        <location evidence="8">Cytoplasm</location>
    </subcellularLocation>
    <subcellularLocation>
        <location evidence="8">Cell membrane</location>
        <topology evidence="8">Peripheral membrane protein</topology>
    </subcellularLocation>
</comment>
<keyword evidence="14" id="KW-1185">Reference proteome</keyword>
<evidence type="ECO:0000259" key="12">
    <source>
        <dbReference type="PROSITE" id="PS51713"/>
    </source>
</evidence>
<evidence type="ECO:0000259" key="11">
    <source>
        <dbReference type="PROSITE" id="PS50823"/>
    </source>
</evidence>
<keyword evidence="4" id="KW-0997">Cell inner membrane</keyword>
<dbReference type="HAMAP" id="MF_00367">
    <property type="entry name" value="GTPase_Era"/>
    <property type="match status" value="1"/>
</dbReference>
<dbReference type="PANTHER" id="PTHR42698">
    <property type="entry name" value="GTPASE ERA"/>
    <property type="match status" value="1"/>
</dbReference>
<dbReference type="InterPro" id="IPR006073">
    <property type="entry name" value="GTP-bd"/>
</dbReference>
<dbReference type="InterPro" id="IPR005225">
    <property type="entry name" value="Small_GTP-bd"/>
</dbReference>
<protein>
    <recommendedName>
        <fullName evidence="2 8">GTPase Era</fullName>
    </recommendedName>
</protein>
<dbReference type="PROSITE" id="PS51713">
    <property type="entry name" value="G_ERA"/>
    <property type="match status" value="1"/>
</dbReference>
<keyword evidence="8" id="KW-0963">Cytoplasm</keyword>
<proteinExistence type="inferred from homology"/>
<feature type="region of interest" description="G5" evidence="9">
    <location>
        <begin position="168"/>
        <end position="170"/>
    </location>
</feature>